<evidence type="ECO:0000256" key="4">
    <source>
        <dbReference type="ARBA" id="ARBA00023172"/>
    </source>
</evidence>
<comment type="function">
    <text evidence="1">Involved in DNA recombination.</text>
</comment>
<feature type="region of interest" description="Disordered" evidence="6">
    <location>
        <begin position="488"/>
        <end position="513"/>
    </location>
</feature>
<dbReference type="Proteomes" id="UP000192783">
    <property type="component" value="Unassembled WGS sequence"/>
</dbReference>
<accession>A0A1W1XHV8</accession>
<evidence type="ECO:0000256" key="3">
    <source>
        <dbReference type="ARBA" id="ARBA00023054"/>
    </source>
</evidence>
<dbReference type="Pfam" id="PF02646">
    <property type="entry name" value="RmuC"/>
    <property type="match status" value="1"/>
</dbReference>
<evidence type="ECO:0000256" key="6">
    <source>
        <dbReference type="SAM" id="MobiDB-lite"/>
    </source>
</evidence>
<feature type="coiled-coil region" evidence="5">
    <location>
        <begin position="42"/>
        <end position="160"/>
    </location>
</feature>
<evidence type="ECO:0000313" key="9">
    <source>
        <dbReference type="Proteomes" id="UP000192783"/>
    </source>
</evidence>
<evidence type="ECO:0000313" key="8">
    <source>
        <dbReference type="EMBL" id="SMC23364.1"/>
    </source>
</evidence>
<feature type="transmembrane region" description="Helical" evidence="7">
    <location>
        <begin position="6"/>
        <end position="26"/>
    </location>
</feature>
<dbReference type="EMBL" id="FWXF01000008">
    <property type="protein sequence ID" value="SMC23364.1"/>
    <property type="molecule type" value="Genomic_DNA"/>
</dbReference>
<dbReference type="InterPro" id="IPR003798">
    <property type="entry name" value="DNA_recombination_RmuC"/>
</dbReference>
<sequence>MELDLNVWTWSMLGLVILIGLAFFFYHRRHWRDREAGLCQERDTWKQKALEEEQRRADLERELERLRQEGDRIRQALLSETEKRAALGQEVQRIPGLERELTEQRADKKRLQEELGRLEREMAVLETTLQKERAAFQEQLSAYEQAREKMSQAFEALAAQSLQKNTQIFLDLARNALGQFQKAAAADLEQKKQGMETLLSPLSQALGKYDQAVQAMERERQQAFARLSQQVESLSTAHNQLIQETGKLVKALRQPQVRGRWGELTLRRVVELAGMSRHCDFTEQAAVPGPGALRPDLVVHLPGERLVVVDAKVPLQGYLEAVEAVSEEDRTKHLQSHAKHLRAHVQQLASKNYWSQFARTPDFVVLFVPGEAFFSAALEQDPDLIETAMQQRVVLATPTTLIALLRAVAYGWQQQEMARNAEVISRLGRELHERLARMTSYLQDMGTHLTRAVDSYNRTVGALERRVLVSARRFQDLGIPTKGEIPECDSVGVTPRTPSDTTLPADRAGKANA</sequence>
<evidence type="ECO:0000256" key="5">
    <source>
        <dbReference type="SAM" id="Coils"/>
    </source>
</evidence>
<reference evidence="8 9" key="1">
    <citation type="submission" date="2017-04" db="EMBL/GenBank/DDBJ databases">
        <authorList>
            <person name="Afonso C.L."/>
            <person name="Miller P.J."/>
            <person name="Scott M.A."/>
            <person name="Spackman E."/>
            <person name="Goraichik I."/>
            <person name="Dimitrov K.M."/>
            <person name="Suarez D.L."/>
            <person name="Swayne D.E."/>
        </authorList>
    </citation>
    <scope>NUCLEOTIDE SEQUENCE [LARGE SCALE GENOMIC DNA]</scope>
    <source>
        <strain evidence="8 9">DSM 13146</strain>
    </source>
</reference>
<organism evidence="8 9">
    <name type="scientific">Desulfacinum hydrothermale DSM 13146</name>
    <dbReference type="NCBI Taxonomy" id="1121390"/>
    <lineage>
        <taxon>Bacteria</taxon>
        <taxon>Pseudomonadati</taxon>
        <taxon>Thermodesulfobacteriota</taxon>
        <taxon>Syntrophobacteria</taxon>
        <taxon>Syntrophobacterales</taxon>
        <taxon>Syntrophobacteraceae</taxon>
        <taxon>Desulfacinum</taxon>
    </lineage>
</organism>
<keyword evidence="3 5" id="KW-0175">Coiled coil</keyword>
<keyword evidence="7" id="KW-0472">Membrane</keyword>
<proteinExistence type="inferred from homology"/>
<evidence type="ECO:0000256" key="7">
    <source>
        <dbReference type="SAM" id="Phobius"/>
    </source>
</evidence>
<gene>
    <name evidence="8" type="ORF">SAMN02746041_01712</name>
</gene>
<protein>
    <submittedName>
        <fullName evidence="8">DNA recombination protein RmuC</fullName>
    </submittedName>
</protein>
<dbReference type="OrthoDB" id="9765111at2"/>
<dbReference type="AlphaFoldDB" id="A0A1W1XHV8"/>
<keyword evidence="4" id="KW-0233">DNA recombination</keyword>
<comment type="similarity">
    <text evidence="2">Belongs to the RmuC family.</text>
</comment>
<dbReference type="PANTHER" id="PTHR30563:SF0">
    <property type="entry name" value="DNA RECOMBINATION PROTEIN RMUC"/>
    <property type="match status" value="1"/>
</dbReference>
<name>A0A1W1XHV8_9BACT</name>
<dbReference type="RefSeq" id="WP_084057463.1">
    <property type="nucleotide sequence ID" value="NZ_FWXF01000008.1"/>
</dbReference>
<keyword evidence="7" id="KW-1133">Transmembrane helix</keyword>
<keyword evidence="9" id="KW-1185">Reference proteome</keyword>
<evidence type="ECO:0000256" key="1">
    <source>
        <dbReference type="ARBA" id="ARBA00003416"/>
    </source>
</evidence>
<dbReference type="GO" id="GO:0006310">
    <property type="term" value="P:DNA recombination"/>
    <property type="evidence" value="ECO:0007669"/>
    <property type="project" value="UniProtKB-KW"/>
</dbReference>
<dbReference type="PANTHER" id="PTHR30563">
    <property type="entry name" value="DNA RECOMBINATION PROTEIN RMUC"/>
    <property type="match status" value="1"/>
</dbReference>
<dbReference type="STRING" id="1121390.SAMN02746041_01712"/>
<feature type="coiled-coil region" evidence="5">
    <location>
        <begin position="202"/>
        <end position="244"/>
    </location>
</feature>
<keyword evidence="7" id="KW-0812">Transmembrane</keyword>
<evidence type="ECO:0000256" key="2">
    <source>
        <dbReference type="ARBA" id="ARBA00009840"/>
    </source>
</evidence>